<evidence type="ECO:0000256" key="1">
    <source>
        <dbReference type="ARBA" id="ARBA00004123"/>
    </source>
</evidence>
<accession>A0A7R9BNY6</accession>
<evidence type="ECO:0000256" key="6">
    <source>
        <dbReference type="RuleBase" id="RU000682"/>
    </source>
</evidence>
<dbReference type="GO" id="GO:0003677">
    <property type="term" value="F:DNA binding"/>
    <property type="evidence" value="ECO:0007669"/>
    <property type="project" value="UniProtKB-UniRule"/>
</dbReference>
<name>A0A7R9BNY6_9CRUS</name>
<dbReference type="InterPro" id="IPR050848">
    <property type="entry name" value="Homeobox_TF"/>
</dbReference>
<organism evidence="9">
    <name type="scientific">Notodromas monacha</name>
    <dbReference type="NCBI Taxonomy" id="399045"/>
    <lineage>
        <taxon>Eukaryota</taxon>
        <taxon>Metazoa</taxon>
        <taxon>Ecdysozoa</taxon>
        <taxon>Arthropoda</taxon>
        <taxon>Crustacea</taxon>
        <taxon>Oligostraca</taxon>
        <taxon>Ostracoda</taxon>
        <taxon>Podocopa</taxon>
        <taxon>Podocopida</taxon>
        <taxon>Cypridocopina</taxon>
        <taxon>Cypridoidea</taxon>
        <taxon>Cyprididae</taxon>
        <taxon>Notodromas</taxon>
    </lineage>
</organism>
<evidence type="ECO:0000256" key="5">
    <source>
        <dbReference type="PROSITE-ProRule" id="PRU00108"/>
    </source>
</evidence>
<dbReference type="InterPro" id="IPR009057">
    <property type="entry name" value="Homeodomain-like_sf"/>
</dbReference>
<dbReference type="InterPro" id="IPR020479">
    <property type="entry name" value="HD_metazoa"/>
</dbReference>
<keyword evidence="10" id="KW-1185">Reference proteome</keyword>
<dbReference type="InterPro" id="IPR001356">
    <property type="entry name" value="HD"/>
</dbReference>
<dbReference type="InterPro" id="IPR017970">
    <property type="entry name" value="Homeobox_CS"/>
</dbReference>
<proteinExistence type="predicted"/>
<dbReference type="Pfam" id="PF00046">
    <property type="entry name" value="Homeodomain"/>
    <property type="match status" value="1"/>
</dbReference>
<sequence length="212" mass="23774">MANNSTFSIEKILDKATPGPSKEPQESDEDSDPEEQKPADGQVLMTPSFSPLGGLHPLAAYSVFPAAGPMFCSPWVPRPFLGLQAPKPQGRRARKAGIDRKPRQAYSAKQLERLEAEFKQDKYLSVSKRMDLSKTLNLTEVQIKTWFQNRRTKWKKQMTARMKMAQRQGLLAPFFPAPPGFMHPFLAHLYSTTSTLQLPQPSTDQKSPEASS</sequence>
<dbReference type="SMART" id="SM00389">
    <property type="entry name" value="HOX"/>
    <property type="match status" value="1"/>
</dbReference>
<keyword evidence="2 5" id="KW-0238">DNA-binding</keyword>
<dbReference type="Gene3D" id="1.10.10.60">
    <property type="entry name" value="Homeodomain-like"/>
    <property type="match status" value="1"/>
</dbReference>
<dbReference type="OrthoDB" id="6159439at2759"/>
<dbReference type="EMBL" id="OA882909">
    <property type="protein sequence ID" value="CAD7277333.1"/>
    <property type="molecule type" value="Genomic_DNA"/>
</dbReference>
<evidence type="ECO:0000259" key="8">
    <source>
        <dbReference type="PROSITE" id="PS50071"/>
    </source>
</evidence>
<dbReference type="Proteomes" id="UP000678499">
    <property type="component" value="Unassembled WGS sequence"/>
</dbReference>
<gene>
    <name evidence="9" type="ORF">NMOB1V02_LOCUS5068</name>
</gene>
<dbReference type="AlphaFoldDB" id="A0A7R9BNY6"/>
<keyword evidence="4 5" id="KW-0539">Nucleus</keyword>
<evidence type="ECO:0000256" key="3">
    <source>
        <dbReference type="ARBA" id="ARBA00023155"/>
    </source>
</evidence>
<evidence type="ECO:0000256" key="7">
    <source>
        <dbReference type="SAM" id="MobiDB-lite"/>
    </source>
</evidence>
<evidence type="ECO:0000313" key="9">
    <source>
        <dbReference type="EMBL" id="CAD7277333.1"/>
    </source>
</evidence>
<feature type="region of interest" description="Disordered" evidence="7">
    <location>
        <begin position="1"/>
        <end position="47"/>
    </location>
</feature>
<dbReference type="PROSITE" id="PS00027">
    <property type="entry name" value="HOMEOBOX_1"/>
    <property type="match status" value="1"/>
</dbReference>
<evidence type="ECO:0000256" key="2">
    <source>
        <dbReference type="ARBA" id="ARBA00023125"/>
    </source>
</evidence>
<dbReference type="PRINTS" id="PR00024">
    <property type="entry name" value="HOMEOBOX"/>
</dbReference>
<dbReference type="GO" id="GO:0005634">
    <property type="term" value="C:nucleus"/>
    <property type="evidence" value="ECO:0007669"/>
    <property type="project" value="UniProtKB-SubCell"/>
</dbReference>
<reference evidence="9" key="1">
    <citation type="submission" date="2020-11" db="EMBL/GenBank/DDBJ databases">
        <authorList>
            <person name="Tran Van P."/>
        </authorList>
    </citation>
    <scope>NUCLEOTIDE SEQUENCE</scope>
</reference>
<comment type="subcellular location">
    <subcellularLocation>
        <location evidence="1 5 6">Nucleus</location>
    </subcellularLocation>
</comment>
<dbReference type="GO" id="GO:0000981">
    <property type="term" value="F:DNA-binding transcription factor activity, RNA polymerase II-specific"/>
    <property type="evidence" value="ECO:0007669"/>
    <property type="project" value="InterPro"/>
</dbReference>
<dbReference type="PANTHER" id="PTHR24333">
    <property type="entry name" value="HOMEO BOX HB9 LIKE A-RELATED"/>
    <property type="match status" value="1"/>
</dbReference>
<dbReference type="SUPFAM" id="SSF46689">
    <property type="entry name" value="Homeodomain-like"/>
    <property type="match status" value="1"/>
</dbReference>
<dbReference type="PANTHER" id="PTHR24333:SF9">
    <property type="entry name" value="HOMEOBOX DOMAIN-CONTAINING PROTEIN"/>
    <property type="match status" value="1"/>
</dbReference>
<dbReference type="EMBL" id="CAJPEX010000872">
    <property type="protein sequence ID" value="CAG0917485.1"/>
    <property type="molecule type" value="Genomic_DNA"/>
</dbReference>
<dbReference type="CDD" id="cd00086">
    <property type="entry name" value="homeodomain"/>
    <property type="match status" value="1"/>
</dbReference>
<dbReference type="PROSITE" id="PS50071">
    <property type="entry name" value="HOMEOBOX_2"/>
    <property type="match status" value="1"/>
</dbReference>
<evidence type="ECO:0000313" key="10">
    <source>
        <dbReference type="Proteomes" id="UP000678499"/>
    </source>
</evidence>
<evidence type="ECO:0000256" key="4">
    <source>
        <dbReference type="ARBA" id="ARBA00023242"/>
    </source>
</evidence>
<feature type="DNA-binding region" description="Homeobox" evidence="5">
    <location>
        <begin position="99"/>
        <end position="158"/>
    </location>
</feature>
<protein>
    <recommendedName>
        <fullName evidence="8">Homeobox domain-containing protein</fullName>
    </recommendedName>
</protein>
<feature type="domain" description="Homeobox" evidence="8">
    <location>
        <begin position="97"/>
        <end position="157"/>
    </location>
</feature>
<keyword evidence="3 5" id="KW-0371">Homeobox</keyword>